<name>A0A841I1E5_9DEIO</name>
<reference evidence="2 3" key="1">
    <citation type="submission" date="2020-08" db="EMBL/GenBank/DDBJ databases">
        <title>Genomic Encyclopedia of Type Strains, Phase IV (KMG-IV): sequencing the most valuable type-strain genomes for metagenomic binning, comparative biology and taxonomic classification.</title>
        <authorList>
            <person name="Goeker M."/>
        </authorList>
    </citation>
    <scope>NUCLEOTIDE SEQUENCE [LARGE SCALE GENOMIC DNA]</scope>
    <source>
        <strain evidence="2 3">DSM 21458</strain>
    </source>
</reference>
<evidence type="ECO:0000259" key="1">
    <source>
        <dbReference type="PROSITE" id="PS51819"/>
    </source>
</evidence>
<dbReference type="Pfam" id="PF00903">
    <property type="entry name" value="Glyoxalase"/>
    <property type="match status" value="1"/>
</dbReference>
<dbReference type="RefSeq" id="WP_183988375.1">
    <property type="nucleotide sequence ID" value="NZ_JACHHG010000013.1"/>
</dbReference>
<dbReference type="AlphaFoldDB" id="A0A841I1E5"/>
<dbReference type="InterPro" id="IPR029068">
    <property type="entry name" value="Glyas_Bleomycin-R_OHBP_Dase"/>
</dbReference>
<dbReference type="GO" id="GO:0016829">
    <property type="term" value="F:lyase activity"/>
    <property type="evidence" value="ECO:0007669"/>
    <property type="project" value="UniProtKB-KW"/>
</dbReference>
<dbReference type="InterPro" id="IPR004360">
    <property type="entry name" value="Glyas_Fos-R_dOase_dom"/>
</dbReference>
<proteinExistence type="predicted"/>
<keyword evidence="3" id="KW-1185">Reference proteome</keyword>
<comment type="caution">
    <text evidence="2">The sequence shown here is derived from an EMBL/GenBank/DDBJ whole genome shotgun (WGS) entry which is preliminary data.</text>
</comment>
<evidence type="ECO:0000313" key="3">
    <source>
        <dbReference type="Proteomes" id="UP000569951"/>
    </source>
</evidence>
<dbReference type="InterPro" id="IPR037523">
    <property type="entry name" value="VOC_core"/>
</dbReference>
<protein>
    <submittedName>
        <fullName evidence="2">Putative enzyme related to lactoylglutathione lyase</fullName>
    </submittedName>
</protein>
<keyword evidence="2" id="KW-0456">Lyase</keyword>
<dbReference type="Proteomes" id="UP000569951">
    <property type="component" value="Unassembled WGS sequence"/>
</dbReference>
<sequence>MQTRLDFVSLQVRDLEVARQFYVQMLGFQEAGPRPGAAVFQDAAGAIFAVRVPFSDTDMSAPLGVGVSLWFTVTDPDDLHARLQAQGLQVTALQDGPFGRVFTLTDPDGYRISLHGKPGQA</sequence>
<dbReference type="PROSITE" id="PS51819">
    <property type="entry name" value="VOC"/>
    <property type="match status" value="1"/>
</dbReference>
<gene>
    <name evidence="2" type="ORF">HNR42_003084</name>
</gene>
<organism evidence="2 3">
    <name type="scientific">Deinobacterium chartae</name>
    <dbReference type="NCBI Taxonomy" id="521158"/>
    <lineage>
        <taxon>Bacteria</taxon>
        <taxon>Thermotogati</taxon>
        <taxon>Deinococcota</taxon>
        <taxon>Deinococci</taxon>
        <taxon>Deinococcales</taxon>
        <taxon>Deinococcaceae</taxon>
        <taxon>Deinobacterium</taxon>
    </lineage>
</organism>
<evidence type="ECO:0000313" key="2">
    <source>
        <dbReference type="EMBL" id="MBB6099631.1"/>
    </source>
</evidence>
<dbReference type="SUPFAM" id="SSF54593">
    <property type="entry name" value="Glyoxalase/Bleomycin resistance protein/Dihydroxybiphenyl dioxygenase"/>
    <property type="match status" value="1"/>
</dbReference>
<feature type="domain" description="VOC" evidence="1">
    <location>
        <begin position="4"/>
        <end position="117"/>
    </location>
</feature>
<accession>A0A841I1E5</accession>
<dbReference type="EMBL" id="JACHHG010000013">
    <property type="protein sequence ID" value="MBB6099631.1"/>
    <property type="molecule type" value="Genomic_DNA"/>
</dbReference>
<dbReference type="Gene3D" id="3.10.180.10">
    <property type="entry name" value="2,3-Dihydroxybiphenyl 1,2-Dioxygenase, domain 1"/>
    <property type="match status" value="1"/>
</dbReference>